<protein>
    <submittedName>
        <fullName evidence="1">Uncharacterized protein</fullName>
    </submittedName>
</protein>
<dbReference type="GeneID" id="90542187"/>
<evidence type="ECO:0000313" key="2">
    <source>
        <dbReference type="Proteomes" id="UP001334084"/>
    </source>
</evidence>
<gene>
    <name evidence="1" type="ORF">VNE69_08111</name>
</gene>
<dbReference type="Proteomes" id="UP001334084">
    <property type="component" value="Chromosome 8"/>
</dbReference>
<keyword evidence="2" id="KW-1185">Reference proteome</keyword>
<dbReference type="RefSeq" id="XP_065330500.1">
    <property type="nucleotide sequence ID" value="XM_065474428.1"/>
</dbReference>
<dbReference type="EMBL" id="CP142733">
    <property type="protein sequence ID" value="WUR04355.1"/>
    <property type="molecule type" value="Genomic_DNA"/>
</dbReference>
<dbReference type="AlphaFoldDB" id="A0AAX4JEB8"/>
<dbReference type="KEGG" id="vnx:VNE69_08111"/>
<name>A0AAX4JEB8_9MICR</name>
<reference evidence="1" key="1">
    <citation type="journal article" date="2024" name="BMC Genomics">
        <title>Functional annotation of a divergent genome using sequence and structure-based similarity.</title>
        <authorList>
            <person name="Svedberg D."/>
            <person name="Winiger R.R."/>
            <person name="Berg A."/>
            <person name="Sharma H."/>
            <person name="Tellgren-Roth C."/>
            <person name="Debrunner-Vossbrinck B.A."/>
            <person name="Vossbrinck C.R."/>
            <person name="Barandun J."/>
        </authorList>
    </citation>
    <scope>NUCLEOTIDE SEQUENCE</scope>
    <source>
        <strain evidence="1">Illinois isolate</strain>
    </source>
</reference>
<sequence length="263" mass="31248">MLFVLFFISYALSGSPMEETQNNKSISIIIENKFNDQVRKQNTIKAKEELNLIDQLLICRDKYISYNKNDAIEHINSEKMESIETVSKNLYKIFLTNKKMKKIFVRFNEIGPTIDFRNAKYFMQYIKAFLTKDKIRKRKLPIKRFIMSLAWKSYILVYKISLLDRSQLSIANDIYIWTLISNGIDLRFKKSCPYEIKHLMVKYNYENCISTIENLLKYNYNSSENLFNFTSVKNDSLINPINLFIEKHVINSKNYTLPSHFIN</sequence>
<accession>A0AAX4JEB8</accession>
<organism evidence="1 2">
    <name type="scientific">Vairimorpha necatrix</name>
    <dbReference type="NCBI Taxonomy" id="6039"/>
    <lineage>
        <taxon>Eukaryota</taxon>
        <taxon>Fungi</taxon>
        <taxon>Fungi incertae sedis</taxon>
        <taxon>Microsporidia</taxon>
        <taxon>Nosematidae</taxon>
        <taxon>Vairimorpha</taxon>
    </lineage>
</organism>
<proteinExistence type="predicted"/>
<evidence type="ECO:0000313" key="1">
    <source>
        <dbReference type="EMBL" id="WUR04355.1"/>
    </source>
</evidence>